<dbReference type="PRINTS" id="PR00756">
    <property type="entry name" value="ALADIPTASE"/>
</dbReference>
<dbReference type="GO" id="GO:0006508">
    <property type="term" value="P:proteolysis"/>
    <property type="evidence" value="ECO:0007669"/>
    <property type="project" value="UniProtKB-KW"/>
</dbReference>
<dbReference type="SUPFAM" id="SSF55486">
    <property type="entry name" value="Metalloproteases ('zincins'), catalytic domain"/>
    <property type="match status" value="1"/>
</dbReference>
<gene>
    <name evidence="14" type="ORF">LDX50_10590</name>
    <name evidence="15" type="ORF">LDX50_16560</name>
    <name evidence="16" type="ORF">LDX50_22280</name>
</gene>
<evidence type="ECO:0000256" key="2">
    <source>
        <dbReference type="ARBA" id="ARBA00001947"/>
    </source>
</evidence>
<evidence type="ECO:0000256" key="8">
    <source>
        <dbReference type="ARBA" id="ARBA00022723"/>
    </source>
</evidence>
<dbReference type="InterPro" id="IPR042097">
    <property type="entry name" value="Aminopeptidase_N-like_N_sf"/>
</dbReference>
<evidence type="ECO:0000256" key="3">
    <source>
        <dbReference type="ARBA" id="ARBA00010136"/>
    </source>
</evidence>
<dbReference type="GO" id="GO:0016285">
    <property type="term" value="F:alanyl aminopeptidase activity"/>
    <property type="evidence" value="ECO:0007669"/>
    <property type="project" value="UniProtKB-EC"/>
</dbReference>
<dbReference type="Gene3D" id="2.60.40.1730">
    <property type="entry name" value="tricorn interacting facor f3 domain"/>
    <property type="match status" value="1"/>
</dbReference>
<feature type="domain" description="Secretion system C-terminal sorting" evidence="13">
    <location>
        <begin position="581"/>
        <end position="652"/>
    </location>
</feature>
<keyword evidence="9" id="KW-0378">Hydrolase</keyword>
<dbReference type="PANTHER" id="PTHR11533">
    <property type="entry name" value="PROTEASE M1 ZINC METALLOPROTEASE"/>
    <property type="match status" value="1"/>
</dbReference>
<dbReference type="InterPro" id="IPR026444">
    <property type="entry name" value="Secre_tail"/>
</dbReference>
<dbReference type="EMBL" id="JAIXNE010000002">
    <property type="protein sequence ID" value="MCA6075319.1"/>
    <property type="molecule type" value="Genomic_DNA"/>
</dbReference>
<feature type="domain" description="Peptidase M1 membrane alanine aminopeptidase" evidence="12">
    <location>
        <begin position="327"/>
        <end position="472"/>
    </location>
</feature>
<dbReference type="GO" id="GO:0070006">
    <property type="term" value="F:metalloaminopeptidase activity"/>
    <property type="evidence" value="ECO:0007669"/>
    <property type="project" value="TreeGrafter"/>
</dbReference>
<keyword evidence="6" id="KW-0031">Aminopeptidase</keyword>
<reference evidence="15" key="1">
    <citation type="submission" date="2021-09" db="EMBL/GenBank/DDBJ databases">
        <title>Fulvivirga sp. isolated from coastal sediment.</title>
        <authorList>
            <person name="Yu H."/>
        </authorList>
    </citation>
    <scope>NUCLEOTIDE SEQUENCE</scope>
    <source>
        <strain evidence="15">1062</strain>
    </source>
</reference>
<evidence type="ECO:0000256" key="6">
    <source>
        <dbReference type="ARBA" id="ARBA00022438"/>
    </source>
</evidence>
<accession>A0A9X1HRR8</accession>
<evidence type="ECO:0000256" key="10">
    <source>
        <dbReference type="ARBA" id="ARBA00022833"/>
    </source>
</evidence>
<dbReference type="InterPro" id="IPR014782">
    <property type="entry name" value="Peptidase_M1_dom"/>
</dbReference>
<evidence type="ECO:0000259" key="12">
    <source>
        <dbReference type="Pfam" id="PF01433"/>
    </source>
</evidence>
<keyword evidence="11" id="KW-0482">Metalloprotease</keyword>
<organism evidence="15 17">
    <name type="scientific">Fulvivirga sedimenti</name>
    <dbReference type="NCBI Taxonomy" id="2879465"/>
    <lineage>
        <taxon>Bacteria</taxon>
        <taxon>Pseudomonadati</taxon>
        <taxon>Bacteroidota</taxon>
        <taxon>Cytophagia</taxon>
        <taxon>Cytophagales</taxon>
        <taxon>Fulvivirgaceae</taxon>
        <taxon>Fulvivirga</taxon>
    </lineage>
</organism>
<name>A0A9X1HRR8_9BACT</name>
<dbReference type="Pfam" id="PF18962">
    <property type="entry name" value="Por_Secre_tail"/>
    <property type="match status" value="1"/>
</dbReference>
<comment type="caution">
    <text evidence="15">The sequence shown here is derived from an EMBL/GenBank/DDBJ whole genome shotgun (WGS) entry which is preliminary data.</text>
</comment>
<comment type="catalytic activity">
    <reaction evidence="1">
        <text>Release of an N-terminal amino acid, Xaa-|-Yaa- from a peptide, amide or arylamide. Xaa is preferably Ala, but may be most amino acids including Pro (slow action). When a terminal hydrophobic residue is followed by a prolyl residue, the two may be released as an intact Xaa-Pro dipeptide.</text>
        <dbReference type="EC" id="3.4.11.2"/>
    </reaction>
</comment>
<dbReference type="Proteomes" id="UP001139409">
    <property type="component" value="Unassembled WGS sequence"/>
</dbReference>
<keyword evidence="17" id="KW-1185">Reference proteome</keyword>
<dbReference type="CDD" id="cd09603">
    <property type="entry name" value="M1_APN_like"/>
    <property type="match status" value="1"/>
</dbReference>
<evidence type="ECO:0000256" key="4">
    <source>
        <dbReference type="ARBA" id="ARBA00012564"/>
    </source>
</evidence>
<keyword evidence="7" id="KW-0645">Protease</keyword>
<evidence type="ECO:0000313" key="14">
    <source>
        <dbReference type="EMBL" id="MCA6075319.1"/>
    </source>
</evidence>
<evidence type="ECO:0000313" key="16">
    <source>
        <dbReference type="EMBL" id="MCA6077624.1"/>
    </source>
</evidence>
<dbReference type="GO" id="GO:0008270">
    <property type="term" value="F:zinc ion binding"/>
    <property type="evidence" value="ECO:0007669"/>
    <property type="project" value="InterPro"/>
</dbReference>
<dbReference type="InterPro" id="IPR027268">
    <property type="entry name" value="Peptidase_M4/M1_CTD_sf"/>
</dbReference>
<dbReference type="InterPro" id="IPR001930">
    <property type="entry name" value="Peptidase_M1"/>
</dbReference>
<evidence type="ECO:0000256" key="1">
    <source>
        <dbReference type="ARBA" id="ARBA00000098"/>
    </source>
</evidence>
<dbReference type="EC" id="3.4.11.2" evidence="4"/>
<dbReference type="EMBL" id="JAIXNE010000004">
    <property type="protein sequence ID" value="MCA6077624.1"/>
    <property type="molecule type" value="Genomic_DNA"/>
</dbReference>
<evidence type="ECO:0000256" key="7">
    <source>
        <dbReference type="ARBA" id="ARBA00022670"/>
    </source>
</evidence>
<evidence type="ECO:0000256" key="11">
    <source>
        <dbReference type="ARBA" id="ARBA00023049"/>
    </source>
</evidence>
<dbReference type="GO" id="GO:0042277">
    <property type="term" value="F:peptide binding"/>
    <property type="evidence" value="ECO:0007669"/>
    <property type="project" value="TreeGrafter"/>
</dbReference>
<dbReference type="GO" id="GO:0005615">
    <property type="term" value="C:extracellular space"/>
    <property type="evidence" value="ECO:0007669"/>
    <property type="project" value="TreeGrafter"/>
</dbReference>
<keyword evidence="10" id="KW-0862">Zinc</keyword>
<dbReference type="Pfam" id="PF01433">
    <property type="entry name" value="Peptidase_M1"/>
    <property type="match status" value="1"/>
</dbReference>
<comment type="cofactor">
    <cofactor evidence="2">
        <name>Zn(2+)</name>
        <dbReference type="ChEBI" id="CHEBI:29105"/>
    </cofactor>
</comment>
<dbReference type="EMBL" id="JAIXNE010000003">
    <property type="protein sequence ID" value="MCA6076496.1"/>
    <property type="molecule type" value="Genomic_DNA"/>
</dbReference>
<evidence type="ECO:0000256" key="5">
    <source>
        <dbReference type="ARBA" id="ARBA00015611"/>
    </source>
</evidence>
<dbReference type="RefSeq" id="WP_225698422.1">
    <property type="nucleotide sequence ID" value="NZ_JAIXNE010000002.1"/>
</dbReference>
<evidence type="ECO:0000256" key="9">
    <source>
        <dbReference type="ARBA" id="ARBA00022801"/>
    </source>
</evidence>
<dbReference type="GO" id="GO:0016020">
    <property type="term" value="C:membrane"/>
    <property type="evidence" value="ECO:0007669"/>
    <property type="project" value="TreeGrafter"/>
</dbReference>
<dbReference type="Gene3D" id="1.10.390.10">
    <property type="entry name" value="Neutral Protease Domain 2"/>
    <property type="match status" value="1"/>
</dbReference>
<protein>
    <recommendedName>
        <fullName evidence="5">Aminopeptidase N</fullName>
        <ecNumber evidence="4">3.4.11.2</ecNumber>
    </recommendedName>
</protein>
<evidence type="ECO:0000313" key="15">
    <source>
        <dbReference type="EMBL" id="MCA6076496.1"/>
    </source>
</evidence>
<keyword evidence="8" id="KW-0479">Metal-binding</keyword>
<dbReference type="GO" id="GO:0005737">
    <property type="term" value="C:cytoplasm"/>
    <property type="evidence" value="ECO:0007669"/>
    <property type="project" value="TreeGrafter"/>
</dbReference>
<evidence type="ECO:0000259" key="13">
    <source>
        <dbReference type="Pfam" id="PF18962"/>
    </source>
</evidence>
<dbReference type="NCBIfam" id="TIGR04183">
    <property type="entry name" value="Por_Secre_tail"/>
    <property type="match status" value="1"/>
</dbReference>
<dbReference type="PANTHER" id="PTHR11533:SF174">
    <property type="entry name" value="PUROMYCIN-SENSITIVE AMINOPEPTIDASE-RELATED"/>
    <property type="match status" value="1"/>
</dbReference>
<dbReference type="GO" id="GO:0043171">
    <property type="term" value="P:peptide catabolic process"/>
    <property type="evidence" value="ECO:0007669"/>
    <property type="project" value="TreeGrafter"/>
</dbReference>
<dbReference type="InterPro" id="IPR050344">
    <property type="entry name" value="Peptidase_M1_aminopeptidases"/>
</dbReference>
<dbReference type="AlphaFoldDB" id="A0A9X1HRR8"/>
<dbReference type="SUPFAM" id="SSF63737">
    <property type="entry name" value="Leukotriene A4 hydrolase N-terminal domain"/>
    <property type="match status" value="1"/>
</dbReference>
<evidence type="ECO:0000313" key="17">
    <source>
        <dbReference type="Proteomes" id="UP001139409"/>
    </source>
</evidence>
<comment type="similarity">
    <text evidence="3">Belongs to the peptidase M1 family.</text>
</comment>
<sequence length="653" mass="73240">MRKSVLILFLILYGTTYGQDLTPAICVKGTSPVNRPGYASRPLEDSRLHDYDVNFYHLDISADNLSTDLDGSVRILATALKDPLAEMVLELTDALIIDRIEDLSTSSDIPFTHANDLVVITLPDPVTAGDPVDIRIYYHGTPPVDAGFFKGISSELDPDWNRRVTWTLSEPFNALDWWPTKQVLTDKADSAYIYITVPSSLKAGAAGTLSRITELPDNRSRYEWETRHPIAYYLISMAIADYQDYSYDVSLAGQPTFPVVNYIYDHPGTLPQYQDDLDQVGDMLELFSELFGPYPYSDEKYGHTMAPLGGGMEHQTMSTMDFFSFTIDAHELGHQWFGDHITCETWNDIWINEGFARYCEYLAIEFLIDENTARSWMDSRHQSILSAPLGSVYVPSGQADDPFRIFDGRLTYNKGGAILHMLRYLINNDDAFFQGLRTYLSAYGDDVATGEDFRDLMSAETGLDLTTFFNEWYFGQGNPVYDIIWEHRNDSLIVNARQSPSAAGGVAFFTTPMPVNAVLNGSDTLLRLVPASASETFKIYLPGEVNEITFDPDRYLVKRVNSITRAGVTGIEGLNTAGISVYPNPAKGYIQIQGGTEPLRLLQVMDMQGRILLQKENLSMTERTVYTGNLGPGIYLLLVNVGSQRYQQKILIE</sequence>
<proteinExistence type="inferred from homology"/>